<evidence type="ECO:0000313" key="2">
    <source>
        <dbReference type="Proteomes" id="UP001162162"/>
    </source>
</evidence>
<evidence type="ECO:0000313" key="1">
    <source>
        <dbReference type="EMBL" id="KAJ8957227.1"/>
    </source>
</evidence>
<gene>
    <name evidence="1" type="ORF">NQ318_007791</name>
</gene>
<accession>A0AAV8Z098</accession>
<proteinExistence type="predicted"/>
<sequence>MFSEARKELSLSLFGSTLQELNHISSKTKAIRLQIVKV</sequence>
<dbReference type="Proteomes" id="UP001162162">
    <property type="component" value="Unassembled WGS sequence"/>
</dbReference>
<dbReference type="AlphaFoldDB" id="A0AAV8Z098"/>
<dbReference type="EMBL" id="JAPWTK010000024">
    <property type="protein sequence ID" value="KAJ8957227.1"/>
    <property type="molecule type" value="Genomic_DNA"/>
</dbReference>
<name>A0AAV8Z098_9CUCU</name>
<protein>
    <submittedName>
        <fullName evidence="1">Uncharacterized protein</fullName>
    </submittedName>
</protein>
<reference evidence="1" key="1">
    <citation type="journal article" date="2023" name="Insect Mol. Biol.">
        <title>Genome sequencing provides insights into the evolution of gene families encoding plant cell wall-degrading enzymes in longhorned beetles.</title>
        <authorList>
            <person name="Shin N.R."/>
            <person name="Okamura Y."/>
            <person name="Kirsch R."/>
            <person name="Pauchet Y."/>
        </authorList>
    </citation>
    <scope>NUCLEOTIDE SEQUENCE</scope>
    <source>
        <strain evidence="1">AMC_N1</strain>
    </source>
</reference>
<organism evidence="1 2">
    <name type="scientific">Aromia moschata</name>
    <dbReference type="NCBI Taxonomy" id="1265417"/>
    <lineage>
        <taxon>Eukaryota</taxon>
        <taxon>Metazoa</taxon>
        <taxon>Ecdysozoa</taxon>
        <taxon>Arthropoda</taxon>
        <taxon>Hexapoda</taxon>
        <taxon>Insecta</taxon>
        <taxon>Pterygota</taxon>
        <taxon>Neoptera</taxon>
        <taxon>Endopterygota</taxon>
        <taxon>Coleoptera</taxon>
        <taxon>Polyphaga</taxon>
        <taxon>Cucujiformia</taxon>
        <taxon>Chrysomeloidea</taxon>
        <taxon>Cerambycidae</taxon>
        <taxon>Cerambycinae</taxon>
        <taxon>Callichromatini</taxon>
        <taxon>Aromia</taxon>
    </lineage>
</organism>
<comment type="caution">
    <text evidence="1">The sequence shown here is derived from an EMBL/GenBank/DDBJ whole genome shotgun (WGS) entry which is preliminary data.</text>
</comment>
<keyword evidence="2" id="KW-1185">Reference proteome</keyword>